<gene>
    <name evidence="3" type="ORF">AVDCRST_MAG58-1456</name>
</gene>
<protein>
    <submittedName>
        <fullName evidence="3">Uncharacterized protein</fullName>
    </submittedName>
</protein>
<dbReference type="AlphaFoldDB" id="A0A6J4QZ34"/>
<evidence type="ECO:0000313" key="3">
    <source>
        <dbReference type="EMBL" id="CAA9456580.1"/>
    </source>
</evidence>
<keyword evidence="2" id="KW-1133">Transmembrane helix</keyword>
<proteinExistence type="predicted"/>
<reference evidence="3" key="1">
    <citation type="submission" date="2020-02" db="EMBL/GenBank/DDBJ databases">
        <authorList>
            <person name="Meier V. D."/>
        </authorList>
    </citation>
    <scope>NUCLEOTIDE SEQUENCE</scope>
    <source>
        <strain evidence="3">AVDCRST_MAG58</strain>
    </source>
</reference>
<evidence type="ECO:0000256" key="2">
    <source>
        <dbReference type="SAM" id="Phobius"/>
    </source>
</evidence>
<sequence length="95" mass="9528">MSTTGPSSACLSLRGQVAAGTALAVTSLTASLTTSTGIIFRELVGVLRRTVAPVYGLAVVVAVTFAIFPAPASAQGSDTVYDEAGALSGPEEQRV</sequence>
<feature type="region of interest" description="Disordered" evidence="1">
    <location>
        <begin position="74"/>
        <end position="95"/>
    </location>
</feature>
<keyword evidence="2" id="KW-0812">Transmembrane</keyword>
<feature type="transmembrane region" description="Helical" evidence="2">
    <location>
        <begin position="20"/>
        <end position="40"/>
    </location>
</feature>
<feature type="transmembrane region" description="Helical" evidence="2">
    <location>
        <begin position="52"/>
        <end position="72"/>
    </location>
</feature>
<accession>A0A6J4QZ34</accession>
<name>A0A6J4QZ34_9ACTN</name>
<keyword evidence="2" id="KW-0472">Membrane</keyword>
<organism evidence="3">
    <name type="scientific">uncultured Rubrobacteraceae bacterium</name>
    <dbReference type="NCBI Taxonomy" id="349277"/>
    <lineage>
        <taxon>Bacteria</taxon>
        <taxon>Bacillati</taxon>
        <taxon>Actinomycetota</taxon>
        <taxon>Rubrobacteria</taxon>
        <taxon>Rubrobacterales</taxon>
        <taxon>Rubrobacteraceae</taxon>
        <taxon>environmental samples</taxon>
    </lineage>
</organism>
<evidence type="ECO:0000256" key="1">
    <source>
        <dbReference type="SAM" id="MobiDB-lite"/>
    </source>
</evidence>
<dbReference type="EMBL" id="CADCVF010000037">
    <property type="protein sequence ID" value="CAA9456580.1"/>
    <property type="molecule type" value="Genomic_DNA"/>
</dbReference>